<name>A0A3P3XZM9_PLABS</name>
<dbReference type="InterPro" id="IPR029058">
    <property type="entry name" value="AB_hydrolase_fold"/>
</dbReference>
<dbReference type="AlphaFoldDB" id="A0A3P3XZM9"/>
<dbReference type="InterPro" id="IPR005645">
    <property type="entry name" value="FSH-like_dom"/>
</dbReference>
<dbReference type="InterPro" id="IPR050593">
    <property type="entry name" value="LovG"/>
</dbReference>
<keyword evidence="1" id="KW-0378">Hydrolase</keyword>
<dbReference type="Pfam" id="PF03959">
    <property type="entry name" value="FSH1"/>
    <property type="match status" value="1"/>
</dbReference>
<dbReference type="GO" id="GO:0016787">
    <property type="term" value="F:hydrolase activity"/>
    <property type="evidence" value="ECO:0007669"/>
    <property type="project" value="UniProtKB-KW"/>
</dbReference>
<organism evidence="3 4">
    <name type="scientific">Plasmodiophora brassicae</name>
    <name type="common">Clubroot disease agent</name>
    <dbReference type="NCBI Taxonomy" id="37360"/>
    <lineage>
        <taxon>Eukaryota</taxon>
        <taxon>Sar</taxon>
        <taxon>Rhizaria</taxon>
        <taxon>Endomyxa</taxon>
        <taxon>Phytomyxea</taxon>
        <taxon>Plasmodiophorida</taxon>
        <taxon>Plasmodiophoridae</taxon>
        <taxon>Plasmodiophora</taxon>
    </lineage>
</organism>
<protein>
    <recommendedName>
        <fullName evidence="2">Serine hydrolase domain-containing protein</fullName>
    </recommendedName>
</protein>
<dbReference type="SUPFAM" id="SSF53474">
    <property type="entry name" value="alpha/beta-Hydrolases"/>
    <property type="match status" value="1"/>
</dbReference>
<gene>
    <name evidence="3" type="ORF">PLBR_LOCUS623</name>
</gene>
<dbReference type="GO" id="GO:0005634">
    <property type="term" value="C:nucleus"/>
    <property type="evidence" value="ECO:0007669"/>
    <property type="project" value="TreeGrafter"/>
</dbReference>
<evidence type="ECO:0000313" key="3">
    <source>
        <dbReference type="EMBL" id="SPQ93408.1"/>
    </source>
</evidence>
<feature type="domain" description="Serine hydrolase" evidence="2">
    <location>
        <begin position="78"/>
        <end position="268"/>
    </location>
</feature>
<dbReference type="Proteomes" id="UP000290189">
    <property type="component" value="Unassembled WGS sequence"/>
</dbReference>
<accession>A0A3P3XZM9</accession>
<dbReference type="FunFam" id="3.40.50.1820:FF:000073">
    <property type="entry name" value="esterase OVCA2 isoform X6"/>
    <property type="match status" value="1"/>
</dbReference>
<dbReference type="PANTHER" id="PTHR48070:SF6">
    <property type="entry name" value="ESTERASE OVCA2"/>
    <property type="match status" value="1"/>
</dbReference>
<dbReference type="Gene3D" id="3.40.50.1820">
    <property type="entry name" value="alpha/beta hydrolase"/>
    <property type="match status" value="1"/>
</dbReference>
<dbReference type="EMBL" id="OVEO01000001">
    <property type="protein sequence ID" value="SPQ93408.1"/>
    <property type="molecule type" value="Genomic_DNA"/>
</dbReference>
<dbReference type="GO" id="GO:0005737">
    <property type="term" value="C:cytoplasm"/>
    <property type="evidence" value="ECO:0007669"/>
    <property type="project" value="TreeGrafter"/>
</dbReference>
<reference evidence="3 4" key="1">
    <citation type="submission" date="2018-03" db="EMBL/GenBank/DDBJ databases">
        <authorList>
            <person name="Fogelqvist J."/>
        </authorList>
    </citation>
    <scope>NUCLEOTIDE SEQUENCE [LARGE SCALE GENOMIC DNA]</scope>
</reference>
<geneLocation type="mitochondrion" evidence="3"/>
<keyword evidence="3" id="KW-0496">Mitochondrion</keyword>
<evidence type="ECO:0000259" key="2">
    <source>
        <dbReference type="Pfam" id="PF03959"/>
    </source>
</evidence>
<dbReference type="PANTHER" id="PTHR48070">
    <property type="entry name" value="ESTERASE OVCA2"/>
    <property type="match status" value="1"/>
</dbReference>
<evidence type="ECO:0000256" key="1">
    <source>
        <dbReference type="ARBA" id="ARBA00022801"/>
    </source>
</evidence>
<evidence type="ECO:0000313" key="4">
    <source>
        <dbReference type="Proteomes" id="UP000290189"/>
    </source>
</evidence>
<proteinExistence type="predicted"/>
<sequence length="286" mass="31109">MANRTSSPPTTRLMMKTTTSTTAASCDLHPGHTIPHFAVVTILGRFGRTAVRIGGAGSPSDYGQVRGETRMMAELTSPPLRILCLHGFRQHASQFRGKTAALKRVLKEVADLDYVQGPHRVMPLSAPEGTTLDEVPLQCAWWLLDDATLEYRGWQASVDLIRDVVKERGPFDGILGFSQGACMAAVYCAAQQANQFDNAFRFAILAGGFVPRAPDLQPLFSTPIAIPSLHIVGDTDTMVPPEVSMHLSTCFASPAVHHHPGGHFIPTAPDSAVVYRQFVQAHRQSR</sequence>